<keyword evidence="2" id="KW-0812">Transmembrane</keyword>
<evidence type="ECO:0000313" key="3">
    <source>
        <dbReference type="EMBL" id="GGM37662.1"/>
    </source>
</evidence>
<name>A0A917TTV0_9ACTN</name>
<evidence type="ECO:0000313" key="4">
    <source>
        <dbReference type="Proteomes" id="UP000642070"/>
    </source>
</evidence>
<sequence>MSTLSTRPKLRAVAAVLAVTVIGTLLGIGLVGSWSELSRQRGFVTAERAGVAYLRPLTALIGALTAAESAAVRGQPIDTGGLRTAVAGVAGADAAHGAALGATVRWSEVQQRIATLIDEPGTGQSAHRDFGDVVSLAIELTVQVGDASNLILDPELDAYYLMDVGLMRLPTVMFNAARVADLVALPLGADTASERAAAVAVARYEVAVAAAQISTGLKKSVLNTERSALGTDITGEQDAFQNAVDALTPPALVRQLSGPVTGAGLEDAAARVNHTAVTLVAAIWDQLDGLLADRQAGLVSQQRLVIAGAAGVLAGAVVLLWLLAPDRRSRATDEGTEGSDEVEAAPEQPQISMIDARDLLGAEELVHVGRGVQARRRERDGAE</sequence>
<keyword evidence="4" id="KW-1185">Reference proteome</keyword>
<proteinExistence type="predicted"/>
<protein>
    <submittedName>
        <fullName evidence="3">Uncharacterized protein</fullName>
    </submittedName>
</protein>
<reference evidence="3" key="1">
    <citation type="journal article" date="2014" name="Int. J. Syst. Evol. Microbiol.">
        <title>Complete genome sequence of Corynebacterium casei LMG S-19264T (=DSM 44701T), isolated from a smear-ripened cheese.</title>
        <authorList>
            <consortium name="US DOE Joint Genome Institute (JGI-PGF)"/>
            <person name="Walter F."/>
            <person name="Albersmeier A."/>
            <person name="Kalinowski J."/>
            <person name="Ruckert C."/>
        </authorList>
    </citation>
    <scope>NUCLEOTIDE SEQUENCE</scope>
    <source>
        <strain evidence="3">JCM 19831</strain>
    </source>
</reference>
<dbReference type="AlphaFoldDB" id="A0A917TTV0"/>
<gene>
    <name evidence="3" type="ORF">GCM10007977_043930</name>
</gene>
<keyword evidence="2" id="KW-0472">Membrane</keyword>
<dbReference type="RefSeq" id="WP_190251767.1">
    <property type="nucleotide sequence ID" value="NZ_BMPI01000020.1"/>
</dbReference>
<organism evidence="3 4">
    <name type="scientific">Dactylosporangium sucinum</name>
    <dbReference type="NCBI Taxonomy" id="1424081"/>
    <lineage>
        <taxon>Bacteria</taxon>
        <taxon>Bacillati</taxon>
        <taxon>Actinomycetota</taxon>
        <taxon>Actinomycetes</taxon>
        <taxon>Micromonosporales</taxon>
        <taxon>Micromonosporaceae</taxon>
        <taxon>Dactylosporangium</taxon>
    </lineage>
</organism>
<dbReference type="Proteomes" id="UP000642070">
    <property type="component" value="Unassembled WGS sequence"/>
</dbReference>
<comment type="caution">
    <text evidence="3">The sequence shown here is derived from an EMBL/GenBank/DDBJ whole genome shotgun (WGS) entry which is preliminary data.</text>
</comment>
<evidence type="ECO:0000256" key="2">
    <source>
        <dbReference type="SAM" id="Phobius"/>
    </source>
</evidence>
<feature type="transmembrane region" description="Helical" evidence="2">
    <location>
        <begin position="12"/>
        <end position="34"/>
    </location>
</feature>
<feature type="compositionally biased region" description="Acidic residues" evidence="1">
    <location>
        <begin position="334"/>
        <end position="344"/>
    </location>
</feature>
<keyword evidence="2" id="KW-1133">Transmembrane helix</keyword>
<feature type="transmembrane region" description="Helical" evidence="2">
    <location>
        <begin position="304"/>
        <end position="324"/>
    </location>
</feature>
<evidence type="ECO:0000256" key="1">
    <source>
        <dbReference type="SAM" id="MobiDB-lite"/>
    </source>
</evidence>
<dbReference type="EMBL" id="BMPI01000020">
    <property type="protein sequence ID" value="GGM37662.1"/>
    <property type="molecule type" value="Genomic_DNA"/>
</dbReference>
<accession>A0A917TTV0</accession>
<feature type="region of interest" description="Disordered" evidence="1">
    <location>
        <begin position="329"/>
        <end position="350"/>
    </location>
</feature>
<reference evidence="3" key="2">
    <citation type="submission" date="2020-09" db="EMBL/GenBank/DDBJ databases">
        <authorList>
            <person name="Sun Q."/>
            <person name="Ohkuma M."/>
        </authorList>
    </citation>
    <scope>NUCLEOTIDE SEQUENCE</scope>
    <source>
        <strain evidence="3">JCM 19831</strain>
    </source>
</reference>